<name>A0A423GJN3_9PSED</name>
<sequence>MMSIRVQFLCACTSERVAIETLQGEVVQERRDARFETPINAAQKVIGWDVIFKVERVKQPFLPTR</sequence>
<evidence type="ECO:0000313" key="1">
    <source>
        <dbReference type="EMBL" id="ROM90389.1"/>
    </source>
</evidence>
<reference evidence="1 2" key="1">
    <citation type="submission" date="2016-10" db="EMBL/GenBank/DDBJ databases">
        <title>Comparative genome analysis of multiple Pseudomonas spp. focuses on biocontrol and plant growth promoting traits.</title>
        <authorList>
            <person name="Tao X.-Y."/>
            <person name="Taylor C.G."/>
        </authorList>
    </citation>
    <scope>NUCLEOTIDE SEQUENCE [LARGE SCALE GENOMIC DNA]</scope>
    <source>
        <strain evidence="1 2">37D10</strain>
    </source>
</reference>
<accession>A0A423GJN3</accession>
<proteinExistence type="predicted"/>
<protein>
    <submittedName>
        <fullName evidence="1">Uncharacterized protein</fullName>
    </submittedName>
</protein>
<dbReference type="EMBL" id="MOBI01000032">
    <property type="protein sequence ID" value="ROM90389.1"/>
    <property type="molecule type" value="Genomic_DNA"/>
</dbReference>
<dbReference type="AlphaFoldDB" id="A0A423GJN3"/>
<evidence type="ECO:0000313" key="2">
    <source>
        <dbReference type="Proteomes" id="UP000284684"/>
    </source>
</evidence>
<dbReference type="Proteomes" id="UP000284684">
    <property type="component" value="Unassembled WGS sequence"/>
</dbReference>
<comment type="caution">
    <text evidence="1">The sequence shown here is derived from an EMBL/GenBank/DDBJ whole genome shotgun (WGS) entry which is preliminary data.</text>
</comment>
<organism evidence="1 2">
    <name type="scientific">Pseudomonas brassicacearum</name>
    <dbReference type="NCBI Taxonomy" id="930166"/>
    <lineage>
        <taxon>Bacteria</taxon>
        <taxon>Pseudomonadati</taxon>
        <taxon>Pseudomonadota</taxon>
        <taxon>Gammaproteobacteria</taxon>
        <taxon>Pseudomonadales</taxon>
        <taxon>Pseudomonadaceae</taxon>
        <taxon>Pseudomonas</taxon>
    </lineage>
</organism>
<gene>
    <name evidence="1" type="ORF">BK658_26345</name>
</gene>